<comment type="caution">
    <text evidence="2">The sequence shown here is derived from an EMBL/GenBank/DDBJ whole genome shotgun (WGS) entry which is preliminary data.</text>
</comment>
<keyword evidence="1" id="KW-0732">Signal</keyword>
<evidence type="ECO:0000313" key="2">
    <source>
        <dbReference type="EMBL" id="MDC8759260.1"/>
    </source>
</evidence>
<gene>
    <name evidence="2" type="ORF">OIK44_16885</name>
</gene>
<accession>A0ABT5K2R1</accession>
<dbReference type="Proteomes" id="UP001221208">
    <property type="component" value="Unassembled WGS sequence"/>
</dbReference>
<evidence type="ECO:0008006" key="4">
    <source>
        <dbReference type="Google" id="ProtNLM"/>
    </source>
</evidence>
<organism evidence="2 3">
    <name type="scientific">Janthinobacterium fluminis</name>
    <dbReference type="NCBI Taxonomy" id="2987524"/>
    <lineage>
        <taxon>Bacteria</taxon>
        <taxon>Pseudomonadati</taxon>
        <taxon>Pseudomonadota</taxon>
        <taxon>Betaproteobacteria</taxon>
        <taxon>Burkholderiales</taxon>
        <taxon>Oxalobacteraceae</taxon>
        <taxon>Janthinobacterium</taxon>
    </lineage>
</organism>
<sequence length="164" mass="17639">MNTSIAQPSLRLIARLLCVCGGAAAFAGPALADLPDPKLEIFANQLPILIGRGQPKTLTLTGAVYDGDIVFDGKVFIRPKVSTAVSCPIFRNGDNFGVAVTRNTTNVPFRLEVLTPQNHPTGEFTCTLTYSGTQFIPTLGRTVAIATIGNDVQFQYRVKNKFVP</sequence>
<keyword evidence="3" id="KW-1185">Reference proteome</keyword>
<dbReference type="EMBL" id="JAQQXR010000006">
    <property type="protein sequence ID" value="MDC8759260.1"/>
    <property type="molecule type" value="Genomic_DNA"/>
</dbReference>
<dbReference type="RefSeq" id="WP_273672329.1">
    <property type="nucleotide sequence ID" value="NZ_JAQQXR010000006.1"/>
</dbReference>
<name>A0ABT5K2R1_9BURK</name>
<evidence type="ECO:0000313" key="3">
    <source>
        <dbReference type="Proteomes" id="UP001221208"/>
    </source>
</evidence>
<feature type="signal peptide" evidence="1">
    <location>
        <begin position="1"/>
        <end position="32"/>
    </location>
</feature>
<feature type="chain" id="PRO_5045722123" description="DUF4402 domain-containing protein" evidence="1">
    <location>
        <begin position="33"/>
        <end position="164"/>
    </location>
</feature>
<protein>
    <recommendedName>
        <fullName evidence="4">DUF4402 domain-containing protein</fullName>
    </recommendedName>
</protein>
<evidence type="ECO:0000256" key="1">
    <source>
        <dbReference type="SAM" id="SignalP"/>
    </source>
</evidence>
<proteinExistence type="predicted"/>
<reference evidence="2 3" key="1">
    <citation type="submission" date="2022-10" db="EMBL/GenBank/DDBJ databases">
        <title>Janthinobacterium sp. hw3 Genome sequencing.</title>
        <authorList>
            <person name="Park S."/>
        </authorList>
    </citation>
    <scope>NUCLEOTIDE SEQUENCE [LARGE SCALE GENOMIC DNA]</scope>
    <source>
        <strain evidence="3">hw3</strain>
    </source>
</reference>